<reference evidence="2" key="2">
    <citation type="journal article" date="2011" name="Proc. Natl. Acad. Sci. U.S.A.">
        <title>Obligate biotrophy features unraveled by the genomic analysis of rust fungi.</title>
        <authorList>
            <person name="Duplessis S."/>
            <person name="Cuomo C.A."/>
            <person name="Lin Y.-C."/>
            <person name="Aerts A."/>
            <person name="Tisserant E."/>
            <person name="Veneault-Fourrey C."/>
            <person name="Joly D.L."/>
            <person name="Hacquard S."/>
            <person name="Amselem J."/>
            <person name="Cantarel B.L."/>
            <person name="Chiu R."/>
            <person name="Coutinho P.M."/>
            <person name="Feau N."/>
            <person name="Field M."/>
            <person name="Frey P."/>
            <person name="Gelhaye E."/>
            <person name="Goldberg J."/>
            <person name="Grabherr M.G."/>
            <person name="Kodira C.D."/>
            <person name="Kohler A."/>
            <person name="Kuees U."/>
            <person name="Lindquist E.A."/>
            <person name="Lucas S.M."/>
            <person name="Mago R."/>
            <person name="Mauceli E."/>
            <person name="Morin E."/>
            <person name="Murat C."/>
            <person name="Pangilinan J.L."/>
            <person name="Park R."/>
            <person name="Pearson M."/>
            <person name="Quesneville H."/>
            <person name="Rouhier N."/>
            <person name="Sakthikumar S."/>
            <person name="Salamov A.A."/>
            <person name="Schmutz J."/>
            <person name="Selles B."/>
            <person name="Shapiro H."/>
            <person name="Tanguay P."/>
            <person name="Tuskan G.A."/>
            <person name="Henrissat B."/>
            <person name="Van de Peer Y."/>
            <person name="Rouze P."/>
            <person name="Ellis J.G."/>
            <person name="Dodds P.N."/>
            <person name="Schein J.E."/>
            <person name="Zhong S."/>
            <person name="Hamelin R.C."/>
            <person name="Grigoriev I.V."/>
            <person name="Szabo L.J."/>
            <person name="Martin F."/>
        </authorList>
    </citation>
    <scope>NUCLEOTIDE SEQUENCE [LARGE SCALE GENOMIC DNA]</scope>
    <source>
        <strain evidence="2">CRL 75-36-700-3 / race SCCL</strain>
    </source>
</reference>
<sequence length="196" mass="22396">MGPGTRLYSSYAREPSVKECRSADFVRRVSRKGDPTVTWKRFDVISRDFKNFKLNADRFGGVRSLIDHIVRWTVSSLLAYVPHYWSKDGRRRSPKSTFQPSCGPSKKASIHTQLHYRYEIPIVRMCPIYAEVKPCRVSSGSFKSSVTPGRLSHRSSISSPKQFPAAKWNKYQLGVQRLITSDVHIGFIPKTQSEIT</sequence>
<name>E3KFU0_PUCGT</name>
<dbReference type="HOGENOM" id="CLU_1390849_0_0_1"/>
<dbReference type="GeneID" id="10544938"/>
<keyword evidence="2" id="KW-1185">Reference proteome</keyword>
<protein>
    <submittedName>
        <fullName evidence="1">Uncharacterized protein</fullName>
    </submittedName>
</protein>
<dbReference type="RefSeq" id="XP_003327644.1">
    <property type="nucleotide sequence ID" value="XM_003327596.1"/>
</dbReference>
<dbReference type="AlphaFoldDB" id="E3KFU0"/>
<evidence type="ECO:0000313" key="1">
    <source>
        <dbReference type="EMBL" id="EFP83225.1"/>
    </source>
</evidence>
<dbReference type="InParanoid" id="E3KFU0"/>
<gene>
    <name evidence="1" type="ORF">PGTG_09178</name>
</gene>
<evidence type="ECO:0000313" key="2">
    <source>
        <dbReference type="Proteomes" id="UP000008783"/>
    </source>
</evidence>
<dbReference type="KEGG" id="pgr:PGTG_09178"/>
<dbReference type="Proteomes" id="UP000008783">
    <property type="component" value="Unassembled WGS sequence"/>
</dbReference>
<accession>E3KFU0</accession>
<proteinExistence type="predicted"/>
<reference key="1">
    <citation type="submission" date="2007-01" db="EMBL/GenBank/DDBJ databases">
        <title>The Genome Sequence of Puccinia graminis f. sp. tritici Strain CRL 75-36-700-3.</title>
        <authorList>
            <consortium name="The Broad Institute Genome Sequencing Platform"/>
            <person name="Birren B."/>
            <person name="Lander E."/>
            <person name="Galagan J."/>
            <person name="Nusbaum C."/>
            <person name="Devon K."/>
            <person name="Cuomo C."/>
            <person name="Jaffe D."/>
            <person name="Butler J."/>
            <person name="Alvarez P."/>
            <person name="Gnerre S."/>
            <person name="Grabherr M."/>
            <person name="Mauceli E."/>
            <person name="Brockman W."/>
            <person name="Young S."/>
            <person name="LaButti K."/>
            <person name="Sykes S."/>
            <person name="DeCaprio D."/>
            <person name="Crawford M."/>
            <person name="Koehrsen M."/>
            <person name="Engels R."/>
            <person name="Montgomery P."/>
            <person name="Pearson M."/>
            <person name="Howarth C."/>
            <person name="Larson L."/>
            <person name="White J."/>
            <person name="Zeng Q."/>
            <person name="Kodira C."/>
            <person name="Yandava C."/>
            <person name="Alvarado L."/>
            <person name="O'Leary S."/>
            <person name="Szabo L."/>
            <person name="Dean R."/>
            <person name="Schein J."/>
        </authorList>
    </citation>
    <scope>NUCLEOTIDE SEQUENCE</scope>
    <source>
        <strain>CRL 75-36-700-3</strain>
    </source>
</reference>
<dbReference type="VEuPathDB" id="FungiDB:PGTG_09178"/>
<dbReference type="EMBL" id="DS178285">
    <property type="protein sequence ID" value="EFP83225.1"/>
    <property type="molecule type" value="Genomic_DNA"/>
</dbReference>
<organism evidence="1 2">
    <name type="scientific">Puccinia graminis f. sp. tritici (strain CRL 75-36-700-3 / race SCCL)</name>
    <name type="common">Black stem rust fungus</name>
    <dbReference type="NCBI Taxonomy" id="418459"/>
    <lineage>
        <taxon>Eukaryota</taxon>
        <taxon>Fungi</taxon>
        <taxon>Dikarya</taxon>
        <taxon>Basidiomycota</taxon>
        <taxon>Pucciniomycotina</taxon>
        <taxon>Pucciniomycetes</taxon>
        <taxon>Pucciniales</taxon>
        <taxon>Pucciniaceae</taxon>
        <taxon>Puccinia</taxon>
    </lineage>
</organism>